<evidence type="ECO:0000313" key="1">
    <source>
        <dbReference type="EnsemblMetazoa" id="AFUN014805-PA"/>
    </source>
</evidence>
<accession>A0A182S2Z1</accession>
<dbReference type="EnsemblMetazoa" id="AFUN014805-RA">
    <property type="protein sequence ID" value="AFUN014805-PA"/>
    <property type="gene ID" value="AFUN014805"/>
</dbReference>
<dbReference type="AlphaFoldDB" id="A0A182S2Z1"/>
<dbReference type="VEuPathDB" id="VectorBase:AFUN014805"/>
<organism evidence="1">
    <name type="scientific">Anopheles funestus</name>
    <name type="common">African malaria mosquito</name>
    <dbReference type="NCBI Taxonomy" id="62324"/>
    <lineage>
        <taxon>Eukaryota</taxon>
        <taxon>Metazoa</taxon>
        <taxon>Ecdysozoa</taxon>
        <taxon>Arthropoda</taxon>
        <taxon>Hexapoda</taxon>
        <taxon>Insecta</taxon>
        <taxon>Pterygota</taxon>
        <taxon>Neoptera</taxon>
        <taxon>Endopterygota</taxon>
        <taxon>Diptera</taxon>
        <taxon>Nematocera</taxon>
        <taxon>Culicoidea</taxon>
        <taxon>Culicidae</taxon>
        <taxon>Anophelinae</taxon>
        <taxon>Anopheles</taxon>
    </lineage>
</organism>
<name>A0A182S2Z1_ANOFN</name>
<protein>
    <submittedName>
        <fullName evidence="1">Uncharacterized protein</fullName>
    </submittedName>
</protein>
<proteinExistence type="predicted"/>
<sequence>MLREFCPICAYPRNRCRQYNSRFTLTTL</sequence>
<reference evidence="1" key="1">
    <citation type="submission" date="2020-05" db="UniProtKB">
        <authorList>
            <consortium name="EnsemblMetazoa"/>
        </authorList>
    </citation>
    <scope>IDENTIFICATION</scope>
    <source>
        <strain evidence="1">FUMOZ</strain>
    </source>
</reference>